<evidence type="ECO:0000256" key="8">
    <source>
        <dbReference type="SAM" id="Phobius"/>
    </source>
</evidence>
<keyword evidence="3 8" id="KW-0812">Transmembrane</keyword>
<feature type="transmembrane region" description="Helical" evidence="8">
    <location>
        <begin position="906"/>
        <end position="928"/>
    </location>
</feature>
<feature type="coiled-coil region" evidence="6">
    <location>
        <begin position="716"/>
        <end position="743"/>
    </location>
</feature>
<comment type="caution">
    <text evidence="10">The sequence shown here is derived from an EMBL/GenBank/DDBJ whole genome shotgun (WGS) entry which is preliminary data.</text>
</comment>
<evidence type="ECO:0000313" key="10">
    <source>
        <dbReference type="EMBL" id="RVU54725.1"/>
    </source>
</evidence>
<evidence type="ECO:0000256" key="2">
    <source>
        <dbReference type="ARBA" id="ARBA00022475"/>
    </source>
</evidence>
<dbReference type="EMBL" id="RLIH01000007">
    <property type="protein sequence ID" value="RVU54725.1"/>
    <property type="molecule type" value="Genomic_DNA"/>
</dbReference>
<feature type="transmembrane region" description="Helical" evidence="8">
    <location>
        <begin position="1218"/>
        <end position="1235"/>
    </location>
</feature>
<feature type="region of interest" description="Disordered" evidence="7">
    <location>
        <begin position="288"/>
        <end position="315"/>
    </location>
</feature>
<dbReference type="PANTHER" id="PTHR30287:SF1">
    <property type="entry name" value="INNER MEMBRANE PROTEIN"/>
    <property type="match status" value="1"/>
</dbReference>
<dbReference type="InterPro" id="IPR003838">
    <property type="entry name" value="ABC3_permease_C"/>
</dbReference>
<keyword evidence="5 8" id="KW-0472">Membrane</keyword>
<feature type="domain" description="ABC3 transporter permease C-terminal" evidence="9">
    <location>
        <begin position="1219"/>
        <end position="1335"/>
    </location>
</feature>
<feature type="transmembrane region" description="Helical" evidence="8">
    <location>
        <begin position="863"/>
        <end position="886"/>
    </location>
</feature>
<accession>A0A437S6S3</accession>
<feature type="coiled-coil region" evidence="6">
    <location>
        <begin position="486"/>
        <end position="516"/>
    </location>
</feature>
<evidence type="ECO:0000256" key="1">
    <source>
        <dbReference type="ARBA" id="ARBA00004651"/>
    </source>
</evidence>
<evidence type="ECO:0000256" key="3">
    <source>
        <dbReference type="ARBA" id="ARBA00022692"/>
    </source>
</evidence>
<dbReference type="OrthoDB" id="5137249at2"/>
<evidence type="ECO:0000259" key="9">
    <source>
        <dbReference type="Pfam" id="PF02687"/>
    </source>
</evidence>
<keyword evidence="4 8" id="KW-1133">Transmembrane helix</keyword>
<feature type="transmembrane region" description="Helical" evidence="8">
    <location>
        <begin position="1268"/>
        <end position="1287"/>
    </location>
</feature>
<keyword evidence="6" id="KW-0175">Coiled coil</keyword>
<dbReference type="PANTHER" id="PTHR30287">
    <property type="entry name" value="MEMBRANE COMPONENT OF PREDICTED ABC SUPERFAMILY METABOLITE UPTAKE TRANSPORTER"/>
    <property type="match status" value="1"/>
</dbReference>
<comment type="subcellular location">
    <subcellularLocation>
        <location evidence="1">Cell membrane</location>
        <topology evidence="1">Multi-pass membrane protein</topology>
    </subcellularLocation>
</comment>
<keyword evidence="2" id="KW-1003">Cell membrane</keyword>
<feature type="transmembrane region" description="Helical" evidence="8">
    <location>
        <begin position="1307"/>
        <end position="1328"/>
    </location>
</feature>
<evidence type="ECO:0000313" key="11">
    <source>
        <dbReference type="Proteomes" id="UP000288812"/>
    </source>
</evidence>
<evidence type="ECO:0000256" key="5">
    <source>
        <dbReference type="ARBA" id="ARBA00023136"/>
    </source>
</evidence>
<dbReference type="Proteomes" id="UP000288812">
    <property type="component" value="Unassembled WGS sequence"/>
</dbReference>
<proteinExistence type="predicted"/>
<dbReference type="RefSeq" id="WP_127724591.1">
    <property type="nucleotide sequence ID" value="NZ_RLIH01000007.1"/>
</dbReference>
<feature type="compositionally biased region" description="Basic and acidic residues" evidence="7">
    <location>
        <begin position="640"/>
        <end position="683"/>
    </location>
</feature>
<feature type="transmembrane region" description="Helical" evidence="8">
    <location>
        <begin position="985"/>
        <end position="1005"/>
    </location>
</feature>
<dbReference type="Pfam" id="PF02687">
    <property type="entry name" value="FtsX"/>
    <property type="match status" value="2"/>
</dbReference>
<evidence type="ECO:0000256" key="4">
    <source>
        <dbReference type="ARBA" id="ARBA00022989"/>
    </source>
</evidence>
<feature type="domain" description="ABC3 transporter permease C-terminal" evidence="9">
    <location>
        <begin position="818"/>
        <end position="935"/>
    </location>
</feature>
<feature type="transmembrane region" description="Helical" evidence="8">
    <location>
        <begin position="20"/>
        <end position="43"/>
    </location>
</feature>
<name>A0A437S6S3_9FIRM</name>
<keyword evidence="11" id="KW-1185">Reference proteome</keyword>
<feature type="region of interest" description="Disordered" evidence="7">
    <location>
        <begin position="623"/>
        <end position="683"/>
    </location>
</feature>
<feature type="coiled-coil region" evidence="6">
    <location>
        <begin position="381"/>
        <end position="443"/>
    </location>
</feature>
<sequence>MNLIRKDTLREIKKTFSKYISILLIVGLGVFVFIGLISSGPIMRNTANTHVQKYNFEDILVSIPMGFEAEDFEIVESQKNLYELEYGYDIDLGIEDTTLLIKVMNMPYKINMPIIKEGRAPENLGEIMLDISLKEREYNLGDTIVFKKEVDKFALEDDESEDVLEDYTYKIVGFCSSLNYISDEGRGYSERGLGEIKGFGFVSPFEFKSEPTYARLIYKDTFDLKTTSKKYREKLEGYRRSLDLDFKYRPDNRFITLKDDIGDEIKEGEDKITDAKTKLSDAEKELSDARQELGEGQREYREGQDEFDTQTKDAKSKLDEAKEKLYKSEKDIDKGQKELDEGYEDLKDGRKKLDDAKSELSTGKIAYTQGKMEYESGLSMLESSKTQIEEAEKQLSDGRKKLDEGWDKIKESTEQLNSGKKEIEENKKILEDGEKQINEAVSEIGSALGLSTSNIDEVSSAVNSMVNSLSSAKPLIDGHGEILAGINLAEETLRDLESKKATIEDQINELELALNMPGLSQEEKDQILEQILQLEVMLGQVEEGIRQGRETLIALKSKKELIESSLNEINSLLPPDVDISKDYDLIMGQLQSAKEGIDEIKSKQKELEEGKLKLELAEEQLAEGEKQLQEGIEEAEDGEKEYSESKEKLESGKREYEEGKRELEDGSRELADSKSKLLDGQREYEDGEKSYIEGYEEFLEGRAELDAGKMAFTEGRKSYNEGLEQYEEEVKKGEEKLKDARDKLYKGENDLVKGEREFNKEKIKADEKIADGEEKISEARRILNILKRPRYVITPRYNNADLNSYLNDARSMDLLSLIFPVFFFMIALLVSFTTMTRMVEEQRTVIGTYKALGYSNSDISKKFSFYGASASIIGGVIGALLGSYYLPDIIGTAYSTGTIFEGNLAYEYYPFKILLSICIGYIFTALAAKMAVRVSLKENAANLLRVKPPKSGNRIFLERITPLWSRMNFFFKVTARNLFRYKNRMIMTIIGVMGCMALLVLGFGLRSSISGIEEIQFGEILKYNISVTYDREIDEDSYMEYRDYLKSKDLNYISVYEESFEVENKDLNQNIMLIVPNENKDLYDYVTVRNRKTKEKIELPNSGVIISEKFSKLKKLKTGDTFKFKDSEDKEHEVEVRGISEMYIGHYMYMDKEYYEKVFGRKYEINTDLLKLEDYSSEEIDNLSSGFISHKAVVSVVDIASIRVLVNKLMNSISKVELIITVASSLLAMVVLYNLTNINIEERKREISTIKVLGFYSKETTEYIYRETWILTIIGILLGIFVGKLLHYSVLQMVVPYESMMDPKLNWTSYVIAASITVLVSLVIMFIFHNKLKKIDMVESLKSNE</sequence>
<dbReference type="Gene3D" id="1.10.287.1490">
    <property type="match status" value="1"/>
</dbReference>
<evidence type="ECO:0000256" key="7">
    <source>
        <dbReference type="SAM" id="MobiDB-lite"/>
    </source>
</evidence>
<evidence type="ECO:0000256" key="6">
    <source>
        <dbReference type="SAM" id="Coils"/>
    </source>
</evidence>
<reference evidence="10 11" key="1">
    <citation type="submission" date="2018-11" db="EMBL/GenBank/DDBJ databases">
        <title>Genome sequencing and assembly of Anaerosphaera sp. nov., GS7-6-2.</title>
        <authorList>
            <person name="Rettenmaier R."/>
            <person name="Liebl W."/>
            <person name="Zverlov V."/>
        </authorList>
    </citation>
    <scope>NUCLEOTIDE SEQUENCE [LARGE SCALE GENOMIC DNA]</scope>
    <source>
        <strain evidence="10 11">GS7-6-2</strain>
    </source>
</reference>
<feature type="transmembrane region" description="Helical" evidence="8">
    <location>
        <begin position="814"/>
        <end position="833"/>
    </location>
</feature>
<dbReference type="GO" id="GO:0005886">
    <property type="term" value="C:plasma membrane"/>
    <property type="evidence" value="ECO:0007669"/>
    <property type="project" value="UniProtKB-SubCell"/>
</dbReference>
<dbReference type="InterPro" id="IPR038766">
    <property type="entry name" value="Membrane_comp_ABC_pdt"/>
</dbReference>
<gene>
    <name evidence="10" type="ORF">EF514_06370</name>
</gene>
<protein>
    <submittedName>
        <fullName evidence="10">ABC transporter permease</fullName>
    </submittedName>
</protein>
<organism evidence="10 11">
    <name type="scientific">Anaerosphaera multitolerans</name>
    <dbReference type="NCBI Taxonomy" id="2487351"/>
    <lineage>
        <taxon>Bacteria</taxon>
        <taxon>Bacillati</taxon>
        <taxon>Bacillota</taxon>
        <taxon>Tissierellia</taxon>
        <taxon>Tissierellales</taxon>
        <taxon>Peptoniphilaceae</taxon>
        <taxon>Anaerosphaera</taxon>
    </lineage>
</organism>